<dbReference type="InterPro" id="IPR003593">
    <property type="entry name" value="AAA+_ATPase"/>
</dbReference>
<dbReference type="AlphaFoldDB" id="A0A4T3F5C1"/>
<dbReference type="Proteomes" id="UP000309389">
    <property type="component" value="Unassembled WGS sequence"/>
</dbReference>
<dbReference type="GO" id="GO:0005886">
    <property type="term" value="C:plasma membrane"/>
    <property type="evidence" value="ECO:0007669"/>
    <property type="project" value="TreeGrafter"/>
</dbReference>
<dbReference type="InterPro" id="IPR003439">
    <property type="entry name" value="ABC_transporter-like_ATP-bd"/>
</dbReference>
<dbReference type="PANTHER" id="PTHR24220:SF659">
    <property type="entry name" value="TRANSPORTER, PUTATIVE-RELATED"/>
    <property type="match status" value="1"/>
</dbReference>
<feature type="domain" description="ABC transporter" evidence="3">
    <location>
        <begin position="17"/>
        <end position="228"/>
    </location>
</feature>
<dbReference type="InterPro" id="IPR015854">
    <property type="entry name" value="ABC_transpr_LolD-like"/>
</dbReference>
<dbReference type="Gene3D" id="3.40.50.300">
    <property type="entry name" value="P-loop containing nucleotide triphosphate hydrolases"/>
    <property type="match status" value="1"/>
</dbReference>
<protein>
    <submittedName>
        <fullName evidence="4">ATP-binding cassette domain-containing protein</fullName>
    </submittedName>
</protein>
<evidence type="ECO:0000313" key="4">
    <source>
        <dbReference type="EMBL" id="TIX51679.1"/>
    </source>
</evidence>
<dbReference type="OrthoDB" id="7627620at2"/>
<dbReference type="SMART" id="SM00382">
    <property type="entry name" value="AAA"/>
    <property type="match status" value="1"/>
</dbReference>
<evidence type="ECO:0000256" key="1">
    <source>
        <dbReference type="ARBA" id="ARBA00022741"/>
    </source>
</evidence>
<name>A0A4T3F5C1_9SPHN</name>
<evidence type="ECO:0000259" key="3">
    <source>
        <dbReference type="PROSITE" id="PS50893"/>
    </source>
</evidence>
<keyword evidence="2 4" id="KW-0067">ATP-binding</keyword>
<reference evidence="4 5" key="1">
    <citation type="submission" date="2019-04" db="EMBL/GenBank/DDBJ databases">
        <title>Altererythrobacter aquimixticola sp. nov., isolated from sediment of junction between the ocean and a freshwater spring.</title>
        <authorList>
            <person name="Yoon J.-H."/>
        </authorList>
    </citation>
    <scope>NUCLEOTIDE SEQUENCE [LARGE SCALE GENOMIC DNA]</scope>
    <source>
        <strain evidence="4 5">SSKS-13</strain>
    </source>
</reference>
<dbReference type="PROSITE" id="PS50893">
    <property type="entry name" value="ABC_TRANSPORTER_2"/>
    <property type="match status" value="1"/>
</dbReference>
<dbReference type="GO" id="GO:0016887">
    <property type="term" value="F:ATP hydrolysis activity"/>
    <property type="evidence" value="ECO:0007669"/>
    <property type="project" value="InterPro"/>
</dbReference>
<keyword evidence="5" id="KW-1185">Reference proteome</keyword>
<dbReference type="Pfam" id="PF00005">
    <property type="entry name" value="ABC_tran"/>
    <property type="match status" value="1"/>
</dbReference>
<proteinExistence type="predicted"/>
<dbReference type="PROSITE" id="PS00211">
    <property type="entry name" value="ABC_TRANSPORTER_1"/>
    <property type="match status" value="1"/>
</dbReference>
<dbReference type="InterPro" id="IPR027417">
    <property type="entry name" value="P-loop_NTPase"/>
</dbReference>
<dbReference type="GO" id="GO:0022857">
    <property type="term" value="F:transmembrane transporter activity"/>
    <property type="evidence" value="ECO:0007669"/>
    <property type="project" value="TreeGrafter"/>
</dbReference>
<gene>
    <name evidence="4" type="ORF">E5222_04310</name>
</gene>
<dbReference type="InterPro" id="IPR017871">
    <property type="entry name" value="ABC_transporter-like_CS"/>
</dbReference>
<sequence length="228" mass="23715">MLIRAVGLGGVSVNALLQIDEVSHDFGGPALFHNFSMTLPMGGQCLLVGPSGSGKSTLINLICGFLKPRSGEIRIAGEAISQGAEAARDAVRKRHVAVVFQSLRLVSALSVAGNLQLAARLAGRAASQTDIALLLDELGIGEKANARPHQLSQGQAQRAAVARALIARPSLLIADEPTSALDDANAARVADMLLRLASDHGTGLLVATHDVRLRPFFDKAIALEGVPA</sequence>
<organism evidence="4 5">
    <name type="scientific">Alteraurantiacibacter aquimixticola</name>
    <dbReference type="NCBI Taxonomy" id="2489173"/>
    <lineage>
        <taxon>Bacteria</taxon>
        <taxon>Pseudomonadati</taxon>
        <taxon>Pseudomonadota</taxon>
        <taxon>Alphaproteobacteria</taxon>
        <taxon>Sphingomonadales</taxon>
        <taxon>Erythrobacteraceae</taxon>
        <taxon>Alteraurantiacibacter</taxon>
    </lineage>
</organism>
<dbReference type="SUPFAM" id="SSF52540">
    <property type="entry name" value="P-loop containing nucleoside triphosphate hydrolases"/>
    <property type="match status" value="1"/>
</dbReference>
<accession>A0A4T3F5C1</accession>
<dbReference type="PANTHER" id="PTHR24220">
    <property type="entry name" value="IMPORT ATP-BINDING PROTEIN"/>
    <property type="match status" value="1"/>
</dbReference>
<keyword evidence="1" id="KW-0547">Nucleotide-binding</keyword>
<evidence type="ECO:0000256" key="2">
    <source>
        <dbReference type="ARBA" id="ARBA00022840"/>
    </source>
</evidence>
<dbReference type="EMBL" id="SSHH01000001">
    <property type="protein sequence ID" value="TIX51679.1"/>
    <property type="molecule type" value="Genomic_DNA"/>
</dbReference>
<dbReference type="GO" id="GO:0005524">
    <property type="term" value="F:ATP binding"/>
    <property type="evidence" value="ECO:0007669"/>
    <property type="project" value="UniProtKB-KW"/>
</dbReference>
<evidence type="ECO:0000313" key="5">
    <source>
        <dbReference type="Proteomes" id="UP000309389"/>
    </source>
</evidence>
<comment type="caution">
    <text evidence="4">The sequence shown here is derived from an EMBL/GenBank/DDBJ whole genome shotgun (WGS) entry which is preliminary data.</text>
</comment>